<feature type="transmembrane region" description="Helical" evidence="1">
    <location>
        <begin position="38"/>
        <end position="59"/>
    </location>
</feature>
<organism evidence="2 3">
    <name type="scientific">Nonlabens agnitus</name>
    <dbReference type="NCBI Taxonomy" id="870484"/>
    <lineage>
        <taxon>Bacteria</taxon>
        <taxon>Pseudomonadati</taxon>
        <taxon>Bacteroidota</taxon>
        <taxon>Flavobacteriia</taxon>
        <taxon>Flavobacteriales</taxon>
        <taxon>Flavobacteriaceae</taxon>
        <taxon>Nonlabens</taxon>
    </lineage>
</organism>
<keyword evidence="1" id="KW-0472">Membrane</keyword>
<feature type="transmembrane region" description="Helical" evidence="1">
    <location>
        <begin position="7"/>
        <end position="26"/>
    </location>
</feature>
<reference evidence="2 3" key="1">
    <citation type="submission" date="2016-11" db="EMBL/GenBank/DDBJ databases">
        <title>Trade-off between light-utilization and light-protection in marine flavobacteria.</title>
        <authorList>
            <person name="Kumagai Y."/>
        </authorList>
    </citation>
    <scope>NUCLEOTIDE SEQUENCE [LARGE SCALE GENOMIC DNA]</scope>
    <source>
        <strain evidence="2 3">JCM 17109</strain>
    </source>
</reference>
<comment type="caution">
    <text evidence="2">The sequence shown here is derived from an EMBL/GenBank/DDBJ whole genome shotgun (WGS) entry which is preliminary data.</text>
</comment>
<evidence type="ECO:0000313" key="3">
    <source>
        <dbReference type="Proteomes" id="UP000239532"/>
    </source>
</evidence>
<gene>
    <name evidence="2" type="ORF">BST86_01005</name>
</gene>
<name>A0A2S9WQK4_9FLAO</name>
<protein>
    <submittedName>
        <fullName evidence="2">Uncharacterized protein</fullName>
    </submittedName>
</protein>
<feature type="transmembrane region" description="Helical" evidence="1">
    <location>
        <begin position="71"/>
        <end position="88"/>
    </location>
</feature>
<keyword evidence="1" id="KW-0812">Transmembrane</keyword>
<keyword evidence="3" id="KW-1185">Reference proteome</keyword>
<evidence type="ECO:0000256" key="1">
    <source>
        <dbReference type="SAM" id="Phobius"/>
    </source>
</evidence>
<dbReference type="Proteomes" id="UP000239532">
    <property type="component" value="Unassembled WGS sequence"/>
</dbReference>
<dbReference type="RefSeq" id="WP_105981641.1">
    <property type="nucleotide sequence ID" value="NZ_MQUC01000003.1"/>
</dbReference>
<sequence>MNFSKRSFHFSVFSIVLMVAFLILSMSNRNGSTALDSVVGYLITLFFVTVIIGFVLALLSIKEKASLKKHIALVVNIGLALLLTYHTLQNLSTISKAFS</sequence>
<dbReference type="OrthoDB" id="1144150at2"/>
<dbReference type="AlphaFoldDB" id="A0A2S9WQK4"/>
<proteinExistence type="predicted"/>
<keyword evidence="1" id="KW-1133">Transmembrane helix</keyword>
<evidence type="ECO:0000313" key="2">
    <source>
        <dbReference type="EMBL" id="PRP65770.1"/>
    </source>
</evidence>
<accession>A0A2S9WQK4</accession>
<dbReference type="EMBL" id="MQUC01000003">
    <property type="protein sequence ID" value="PRP65770.1"/>
    <property type="molecule type" value="Genomic_DNA"/>
</dbReference>